<reference evidence="2 3" key="1">
    <citation type="journal article" date="2011" name="PLoS Pathog.">
        <title>Endophytic Life Strategies Decoded by Genome and Transcriptome Analyses of the Mutualistic Root Symbiont Piriformospora indica.</title>
        <authorList>
            <person name="Zuccaro A."/>
            <person name="Lahrmann U."/>
            <person name="Guldener U."/>
            <person name="Langen G."/>
            <person name="Pfiffi S."/>
            <person name="Biedenkopf D."/>
            <person name="Wong P."/>
            <person name="Samans B."/>
            <person name="Grimm C."/>
            <person name="Basiewicz M."/>
            <person name="Murat C."/>
            <person name="Martin F."/>
            <person name="Kogel K.H."/>
        </authorList>
    </citation>
    <scope>NUCLEOTIDE SEQUENCE [LARGE SCALE GENOMIC DNA]</scope>
    <source>
        <strain evidence="2 3">DSM 11827</strain>
    </source>
</reference>
<accession>G4TLN7</accession>
<evidence type="ECO:0008006" key="4">
    <source>
        <dbReference type="Google" id="ProtNLM"/>
    </source>
</evidence>
<dbReference type="Pfam" id="PF00657">
    <property type="entry name" value="Lipase_GDSL"/>
    <property type="match status" value="1"/>
</dbReference>
<dbReference type="GO" id="GO:0006644">
    <property type="term" value="P:phospholipid metabolic process"/>
    <property type="evidence" value="ECO:0007669"/>
    <property type="project" value="TreeGrafter"/>
</dbReference>
<dbReference type="HOGENOM" id="CLU_063298_0_0_1"/>
<keyword evidence="1" id="KW-0732">Signal</keyword>
<dbReference type="Proteomes" id="UP000007148">
    <property type="component" value="Unassembled WGS sequence"/>
</dbReference>
<dbReference type="InParanoid" id="G4TLN7"/>
<dbReference type="InterPro" id="IPR036514">
    <property type="entry name" value="SGNH_hydro_sf"/>
</dbReference>
<comment type="caution">
    <text evidence="2">The sequence shown here is derived from an EMBL/GenBank/DDBJ whole genome shotgun (WGS) entry which is preliminary data.</text>
</comment>
<dbReference type="GO" id="GO:0004620">
    <property type="term" value="F:phospholipase activity"/>
    <property type="evidence" value="ECO:0007669"/>
    <property type="project" value="InterPro"/>
</dbReference>
<dbReference type="OMA" id="FCDAEHG"/>
<sequence>MVSLTTSLALFSTLLLTPTTLSAPLDLERRDGAVYASTISSCPAIPARTAPPSSVHDLRPDDFSYTMALGDSITAGCFSRGIQNNVLASFGEWRGESYANGMDPGAITLPNIMKRYNPSLSGGSLGSNPIPELCYGALCPIGPIGWNSKVDQLNAAQSGAMATNIPHEVNDYLIPQIRARKIPSTAFKYLNLQIGSNDLCGMCHQAIVGFGPSSPDEFESSIRKALEAVRKNIPNTVVNVVGVFKVSDVYSMTLNQPYCSQLLPVPHVNLECPCMLLGGKVGAATRALMDSLMNQYNERLIKIVKEYQTKRYSDFAVLWQPPNIPLSTFPVHALSSVDCFHPSIKTHQLMAAELWNRLVGNATERAVPLAWSESLQFRCLQEADRIHTDTLI</sequence>
<dbReference type="eggNOG" id="KOG3670">
    <property type="taxonomic scope" value="Eukaryota"/>
</dbReference>
<evidence type="ECO:0000313" key="3">
    <source>
        <dbReference type="Proteomes" id="UP000007148"/>
    </source>
</evidence>
<organism evidence="2 3">
    <name type="scientific">Serendipita indica (strain DSM 11827)</name>
    <name type="common">Root endophyte fungus</name>
    <name type="synonym">Piriformospora indica</name>
    <dbReference type="NCBI Taxonomy" id="1109443"/>
    <lineage>
        <taxon>Eukaryota</taxon>
        <taxon>Fungi</taxon>
        <taxon>Dikarya</taxon>
        <taxon>Basidiomycota</taxon>
        <taxon>Agaricomycotina</taxon>
        <taxon>Agaricomycetes</taxon>
        <taxon>Sebacinales</taxon>
        <taxon>Serendipitaceae</taxon>
        <taxon>Serendipita</taxon>
    </lineage>
</organism>
<keyword evidence="3" id="KW-1185">Reference proteome</keyword>
<dbReference type="InterPro" id="IPR001087">
    <property type="entry name" value="GDSL"/>
</dbReference>
<dbReference type="InterPro" id="IPR038885">
    <property type="entry name" value="PLB1"/>
</dbReference>
<feature type="signal peptide" evidence="1">
    <location>
        <begin position="1"/>
        <end position="22"/>
    </location>
</feature>
<dbReference type="STRING" id="1109443.G4TLN7"/>
<evidence type="ECO:0000313" key="2">
    <source>
        <dbReference type="EMBL" id="CCA72230.1"/>
    </source>
</evidence>
<dbReference type="Gene3D" id="3.40.50.1110">
    <property type="entry name" value="SGNH hydrolase"/>
    <property type="match status" value="1"/>
</dbReference>
<gene>
    <name evidence="2" type="ORF">PIIN_06164</name>
</gene>
<dbReference type="PANTHER" id="PTHR21325:SF31">
    <property type="entry name" value="GH22081P-RELATED"/>
    <property type="match status" value="1"/>
</dbReference>
<evidence type="ECO:0000256" key="1">
    <source>
        <dbReference type="SAM" id="SignalP"/>
    </source>
</evidence>
<name>G4TLN7_SERID</name>
<dbReference type="AlphaFoldDB" id="G4TLN7"/>
<dbReference type="SUPFAM" id="SSF52266">
    <property type="entry name" value="SGNH hydrolase"/>
    <property type="match status" value="1"/>
</dbReference>
<feature type="chain" id="PRO_5003468674" description="SGNH hydrolase-type esterase domain-containing protein" evidence="1">
    <location>
        <begin position="23"/>
        <end position="392"/>
    </location>
</feature>
<dbReference type="EMBL" id="CAFZ01000154">
    <property type="protein sequence ID" value="CCA72230.1"/>
    <property type="molecule type" value="Genomic_DNA"/>
</dbReference>
<protein>
    <recommendedName>
        <fullName evidence="4">SGNH hydrolase-type esterase domain-containing protein</fullName>
    </recommendedName>
</protein>
<dbReference type="PANTHER" id="PTHR21325">
    <property type="entry name" value="PHOSPHOLIPASE B, PLB1"/>
    <property type="match status" value="1"/>
</dbReference>
<dbReference type="OrthoDB" id="10265800at2759"/>
<proteinExistence type="predicted"/>